<evidence type="ECO:0000256" key="7">
    <source>
        <dbReference type="ARBA" id="ARBA00022475"/>
    </source>
</evidence>
<organism evidence="13 14">
    <name type="scientific">Candidatus Kinetoplastidibacterium crithidiae TCC036E</name>
    <dbReference type="NCBI Taxonomy" id="1208918"/>
    <lineage>
        <taxon>Bacteria</taxon>
        <taxon>Pseudomonadati</taxon>
        <taxon>Pseudomonadota</taxon>
        <taxon>Betaproteobacteria</taxon>
        <taxon>Candidatus Kinetoplastidibacterium</taxon>
    </lineage>
</organism>
<feature type="transmembrane region" description="Helical" evidence="12">
    <location>
        <begin position="85"/>
        <end position="107"/>
    </location>
</feature>
<evidence type="ECO:0000256" key="3">
    <source>
        <dbReference type="ARBA" id="ARBA00007556"/>
    </source>
</evidence>
<evidence type="ECO:0000256" key="12">
    <source>
        <dbReference type="RuleBase" id="RU362044"/>
    </source>
</evidence>
<dbReference type="PANTHER" id="PTHR30188">
    <property type="entry name" value="ABC TRANSPORTER PERMEASE PROTEIN-RELATED"/>
    <property type="match status" value="1"/>
</dbReference>
<dbReference type="InterPro" id="IPR003453">
    <property type="entry name" value="ABC_MlaE_roteobac"/>
</dbReference>
<dbReference type="HOGENOM" id="CLU_045686_1_1_4"/>
<evidence type="ECO:0000256" key="2">
    <source>
        <dbReference type="ARBA" id="ARBA00004429"/>
    </source>
</evidence>
<dbReference type="AlphaFoldDB" id="M1M595"/>
<dbReference type="EMBL" id="CP003804">
    <property type="protein sequence ID" value="AGF47335.1"/>
    <property type="molecule type" value="Genomic_DNA"/>
</dbReference>
<evidence type="ECO:0000256" key="1">
    <source>
        <dbReference type="ARBA" id="ARBA00002460"/>
    </source>
</evidence>
<dbReference type="NCBIfam" id="TIGR00056">
    <property type="entry name" value="MlaE family lipid ABC transporter permease subunit"/>
    <property type="match status" value="1"/>
</dbReference>
<keyword evidence="9 12" id="KW-0812">Transmembrane</keyword>
<comment type="function">
    <text evidence="1">Part of the ABC transporter complex MlaFEDB, which is involved in a phospholipid transport pathway that maintains lipid asymmetry in the outer membrane by retrograde trafficking of phospholipids from the outer membrane to the inner membrane. Probably responsible for the translocation of the substrate across the membrane.</text>
</comment>
<keyword evidence="6" id="KW-0813">Transport</keyword>
<comment type="subunit">
    <text evidence="4">The complex is composed of two ATP-binding proteins (MlaF), two transmembrane proteins (MlaE), two cytoplasmic solute-binding proteins (MlaB) and six periplasmic solute-binding proteins (MlaD).</text>
</comment>
<dbReference type="GO" id="GO:0043190">
    <property type="term" value="C:ATP-binding cassette (ABC) transporter complex"/>
    <property type="evidence" value="ECO:0007669"/>
    <property type="project" value="InterPro"/>
</dbReference>
<evidence type="ECO:0000256" key="6">
    <source>
        <dbReference type="ARBA" id="ARBA00022448"/>
    </source>
</evidence>
<evidence type="ECO:0000256" key="5">
    <source>
        <dbReference type="ARBA" id="ARBA00020857"/>
    </source>
</evidence>
<accession>M1M595</accession>
<proteinExistence type="inferred from homology"/>
<comment type="similarity">
    <text evidence="3 12">Belongs to the MlaE permease family.</text>
</comment>
<evidence type="ECO:0000313" key="13">
    <source>
        <dbReference type="EMBL" id="AGF47335.1"/>
    </source>
</evidence>
<evidence type="ECO:0000313" key="14">
    <source>
        <dbReference type="Proteomes" id="UP000011686"/>
    </source>
</evidence>
<dbReference type="Pfam" id="PF02405">
    <property type="entry name" value="MlaE"/>
    <property type="match status" value="1"/>
</dbReference>
<feature type="transmembrane region" description="Helical" evidence="12">
    <location>
        <begin position="128"/>
        <end position="147"/>
    </location>
</feature>
<dbReference type="GO" id="GO:0005548">
    <property type="term" value="F:phospholipid transporter activity"/>
    <property type="evidence" value="ECO:0007669"/>
    <property type="project" value="TreeGrafter"/>
</dbReference>
<evidence type="ECO:0000256" key="10">
    <source>
        <dbReference type="ARBA" id="ARBA00022989"/>
    </source>
</evidence>
<reference evidence="13 14" key="1">
    <citation type="journal article" date="2013" name="Genome Biol. Evol.">
        <title>Genome evolution and phylogenomic analysis of candidatus kinetoplastibacterium, the betaproteobacterial endosymbionts of strigomonas and angomonas.</title>
        <authorList>
            <person name="Alves J.M."/>
            <person name="Serrano M.G."/>
            <person name="Maia da Silva F."/>
            <person name="Voegtly L.J."/>
            <person name="Matveyev A.V."/>
            <person name="Teixeira M.M."/>
            <person name="Camargo E.P."/>
            <person name="Buck G.A."/>
        </authorList>
    </citation>
    <scope>NUCLEOTIDE SEQUENCE [LARGE SCALE GENOMIC DNA]</scope>
    <source>
        <strain evidence="13 14">TCC036E</strain>
    </source>
</reference>
<evidence type="ECO:0000256" key="9">
    <source>
        <dbReference type="ARBA" id="ARBA00022692"/>
    </source>
</evidence>
<dbReference type="NCBIfam" id="NF033619">
    <property type="entry name" value="perm_MlaE_1"/>
    <property type="match status" value="1"/>
</dbReference>
<evidence type="ECO:0000256" key="8">
    <source>
        <dbReference type="ARBA" id="ARBA00022519"/>
    </source>
</evidence>
<dbReference type="KEGG" id="kct:CDEE_0246"/>
<name>M1M595_9PROT</name>
<comment type="subcellular location">
    <subcellularLocation>
        <location evidence="2 12">Cell inner membrane</location>
        <topology evidence="2 12">Multi-pass membrane protein</topology>
    </subcellularLocation>
</comment>
<dbReference type="PANTHER" id="PTHR30188:SF4">
    <property type="entry name" value="PROTEIN TRIGALACTOSYLDIACYLGLYCEROL 1, CHLOROPLASTIC"/>
    <property type="match status" value="1"/>
</dbReference>
<sequence>MTIISDMIYWIYRITSNIGRFICFFIKILSCSSVIFQRPKLLIKQIFVLGNKSILITVISGLFIGCILGLQGYYVLNKYKAEDVLGFTIALALVRELSPVVTAMVFIGRAGTAMTAETAFMKAEEQIIAMEIMAINPAKIILAPRFWAGTISVPLLSLIFSVSGIIGGWTIGVILSGIDQGVFWSQIQYGISLKNDILNGLIKSIIFGIVASLISLYEGWESRSTPEGVSESITNSVVNGYLSILAINFLLTIIMFTK</sequence>
<feature type="transmembrane region" description="Helical" evidence="12">
    <location>
        <begin position="48"/>
        <end position="73"/>
    </location>
</feature>
<feature type="transmembrane region" description="Helical" evidence="12">
    <location>
        <begin position="237"/>
        <end position="256"/>
    </location>
</feature>
<feature type="transmembrane region" description="Helical" evidence="12">
    <location>
        <begin position="197"/>
        <end position="217"/>
    </location>
</feature>
<keyword evidence="7" id="KW-1003">Cell membrane</keyword>
<dbReference type="InterPro" id="IPR030802">
    <property type="entry name" value="Permease_MalE"/>
</dbReference>
<dbReference type="RefSeq" id="WP_015389041.1">
    <property type="nucleotide sequence ID" value="NC_020283.1"/>
</dbReference>
<keyword evidence="10 12" id="KW-1133">Transmembrane helix</keyword>
<keyword evidence="11 12" id="KW-0472">Membrane</keyword>
<dbReference type="InterPro" id="IPR053408">
    <property type="entry name" value="MlaE_Permease"/>
</dbReference>
<dbReference type="PATRIC" id="fig|1208918.3.peg.32"/>
<feature type="transmembrane region" description="Helical" evidence="12">
    <location>
        <begin position="153"/>
        <end position="176"/>
    </location>
</feature>
<keyword evidence="8 12" id="KW-0997">Cell inner membrane</keyword>
<dbReference type="Proteomes" id="UP000011686">
    <property type="component" value="Chromosome"/>
</dbReference>
<evidence type="ECO:0000256" key="4">
    <source>
        <dbReference type="ARBA" id="ARBA00011380"/>
    </source>
</evidence>
<evidence type="ECO:0000256" key="11">
    <source>
        <dbReference type="ARBA" id="ARBA00023136"/>
    </source>
</evidence>
<feature type="transmembrane region" description="Helical" evidence="12">
    <location>
        <begin position="18"/>
        <end position="36"/>
    </location>
</feature>
<keyword evidence="14" id="KW-1185">Reference proteome</keyword>
<protein>
    <recommendedName>
        <fullName evidence="5">Intermembrane phospholipid transport system permease protein MlaE</fullName>
    </recommendedName>
</protein>
<dbReference type="eggNOG" id="COG0767">
    <property type="taxonomic scope" value="Bacteria"/>
</dbReference>
<gene>
    <name evidence="13" type="ORF">CDEE_0246</name>
</gene>
<dbReference type="STRING" id="1208918.CDEE_0246"/>